<proteinExistence type="predicted"/>
<name>A0A2T1HTE2_9HYPH</name>
<comment type="caution">
    <text evidence="2">The sequence shown here is derived from an EMBL/GenBank/DDBJ whole genome shotgun (WGS) entry which is preliminary data.</text>
</comment>
<evidence type="ECO:0000313" key="3">
    <source>
        <dbReference type="Proteomes" id="UP000239772"/>
    </source>
</evidence>
<evidence type="ECO:0000259" key="1">
    <source>
        <dbReference type="Pfam" id="PF05272"/>
    </source>
</evidence>
<keyword evidence="3" id="KW-1185">Reference proteome</keyword>
<dbReference type="InterPro" id="IPR027417">
    <property type="entry name" value="P-loop_NTPase"/>
</dbReference>
<reference evidence="3" key="1">
    <citation type="submission" date="2018-03" db="EMBL/GenBank/DDBJ databases">
        <authorList>
            <person name="Sun L."/>
            <person name="Liu H."/>
            <person name="Chen W."/>
            <person name="Huang K."/>
            <person name="Liu W."/>
            <person name="Gao X."/>
        </authorList>
    </citation>
    <scope>NUCLEOTIDE SEQUENCE [LARGE SCALE GENOMIC DNA]</scope>
    <source>
        <strain evidence="3">SH9</strain>
    </source>
</reference>
<dbReference type="InterPro" id="IPR007936">
    <property type="entry name" value="VapE-like_dom"/>
</dbReference>
<sequence length="458" mass="51113">MHQPLASHGKQVHLPSCSLREDIVEDLVSEEWKDKLLRSNRKDAQPLRSVLANAYIALLECPELVGLLAFDEFNQAVVLTRDPPWTAIDRQWTEHNRLCLTVAVQRLGLDVQPNAVAEAALVVARANPVHPVREYLKGLVWDGRERTSAWLSTYFGAEHSPYVAAVGRKFLISAVARIMEPGCKVDTMLILEGDQGIGKSTAIKVLAGEDWFTDSMPPKLNERDAAIQLRGKFIIEMAELSVLARANDGDSKGFLSRAVDDYRPVYGRTAEKVPRQCVFIGTTNSDEYLRDATGARRFWPVACNKVDLVALAADRDQLWAEALALYKAGNQWHLTEAEEALARGEQKQRYAADPWSQAIDEYLVGKHRVTVDDVLSDALDVKRAYIRQSDKLRVSKHLKANGWHRGKSDGTRYYTRVGAPDALVIPHSRGEVLSDGFFSNKLDRMLCEVGVSPSNSVN</sequence>
<dbReference type="Proteomes" id="UP000239772">
    <property type="component" value="Unassembled WGS sequence"/>
</dbReference>
<evidence type="ECO:0000313" key="2">
    <source>
        <dbReference type="EMBL" id="PSC04912.1"/>
    </source>
</evidence>
<dbReference type="AlphaFoldDB" id="A0A2T1HTE2"/>
<gene>
    <name evidence="2" type="ORF">SLNSH_10675</name>
</gene>
<dbReference type="EMBL" id="PVZS01000010">
    <property type="protein sequence ID" value="PSC04912.1"/>
    <property type="molecule type" value="Genomic_DNA"/>
</dbReference>
<organism evidence="2 3">
    <name type="scientific">Alsobacter soli</name>
    <dbReference type="NCBI Taxonomy" id="2109933"/>
    <lineage>
        <taxon>Bacteria</taxon>
        <taxon>Pseudomonadati</taxon>
        <taxon>Pseudomonadota</taxon>
        <taxon>Alphaproteobacteria</taxon>
        <taxon>Hyphomicrobiales</taxon>
        <taxon>Alsobacteraceae</taxon>
        <taxon>Alsobacter</taxon>
    </lineage>
</organism>
<dbReference type="PANTHER" id="PTHR34985:SF1">
    <property type="entry name" value="SLR0554 PROTEIN"/>
    <property type="match status" value="1"/>
</dbReference>
<dbReference type="SUPFAM" id="SSF52540">
    <property type="entry name" value="P-loop containing nucleoside triphosphate hydrolases"/>
    <property type="match status" value="1"/>
</dbReference>
<protein>
    <submittedName>
        <fullName evidence="2">Virulence-associated E family protein</fullName>
    </submittedName>
</protein>
<feature type="domain" description="Virulence-associated protein E-like" evidence="1">
    <location>
        <begin position="136"/>
        <end position="350"/>
    </location>
</feature>
<accession>A0A2T1HTE2</accession>
<dbReference type="Pfam" id="PF05272">
    <property type="entry name" value="VapE-like_dom"/>
    <property type="match status" value="1"/>
</dbReference>
<dbReference type="PANTHER" id="PTHR34985">
    <property type="entry name" value="SLR0554 PROTEIN"/>
    <property type="match status" value="1"/>
</dbReference>